<dbReference type="STRING" id="648996.Theam_1417"/>
<feature type="region of interest" description="Disordered" evidence="1">
    <location>
        <begin position="169"/>
        <end position="191"/>
    </location>
</feature>
<dbReference type="AlphaFoldDB" id="E8T451"/>
<dbReference type="HOGENOM" id="CLU_1420833_0_0_0"/>
<reference evidence="2" key="1">
    <citation type="submission" date="2011-01" db="EMBL/GenBank/DDBJ databases">
        <title>Complete sequence of chromosome of Thermovibrio ammonificans HB-1.</title>
        <authorList>
            <consortium name="US DOE Joint Genome Institute"/>
            <person name="Lucas S."/>
            <person name="Copeland A."/>
            <person name="Lapidus A."/>
            <person name="Cheng J.-F."/>
            <person name="Goodwin L."/>
            <person name="Pitluck S."/>
            <person name="Davenport K."/>
            <person name="Detter J.C."/>
            <person name="Han C."/>
            <person name="Tapia R."/>
            <person name="Land M."/>
            <person name="Hauser L."/>
            <person name="Kyrpides N."/>
            <person name="Ivanova N."/>
            <person name="Ovchinnikova G."/>
            <person name="Vetriani C."/>
            <person name="Woyke T."/>
        </authorList>
    </citation>
    <scope>NUCLEOTIDE SEQUENCE [LARGE SCALE GENOMIC DNA]</scope>
    <source>
        <strain evidence="2">HB-1</strain>
    </source>
</reference>
<evidence type="ECO:0000256" key="1">
    <source>
        <dbReference type="SAM" id="MobiDB-lite"/>
    </source>
</evidence>
<dbReference type="KEGG" id="tam:Theam_1417"/>
<keyword evidence="3" id="KW-1185">Reference proteome</keyword>
<name>E8T451_THEA1</name>
<proteinExistence type="predicted"/>
<evidence type="ECO:0000313" key="3">
    <source>
        <dbReference type="Proteomes" id="UP000006362"/>
    </source>
</evidence>
<dbReference type="EMBL" id="CP002444">
    <property type="protein sequence ID" value="ADU97380.1"/>
    <property type="molecule type" value="Genomic_DNA"/>
</dbReference>
<protein>
    <submittedName>
        <fullName evidence="2">Uncharacterized protein</fullName>
    </submittedName>
</protein>
<feature type="compositionally biased region" description="Basic and acidic residues" evidence="1">
    <location>
        <begin position="180"/>
        <end position="191"/>
    </location>
</feature>
<evidence type="ECO:0000313" key="2">
    <source>
        <dbReference type="EMBL" id="ADU97380.1"/>
    </source>
</evidence>
<organism evidence="2 3">
    <name type="scientific">Thermovibrio ammonificans (strain DSM 15698 / JCM 12110 / HB-1)</name>
    <dbReference type="NCBI Taxonomy" id="648996"/>
    <lineage>
        <taxon>Bacteria</taxon>
        <taxon>Pseudomonadati</taxon>
        <taxon>Aquificota</taxon>
        <taxon>Aquificia</taxon>
        <taxon>Desulfurobacteriales</taxon>
        <taxon>Desulfurobacteriaceae</taxon>
        <taxon>Thermovibrio</taxon>
    </lineage>
</organism>
<accession>E8T451</accession>
<dbReference type="RefSeq" id="WP_013538166.1">
    <property type="nucleotide sequence ID" value="NC_014926.1"/>
</dbReference>
<gene>
    <name evidence="2" type="ordered locus">Theam_1417</name>
</gene>
<sequence length="191" mass="21338">MRTSKRLKGGAFGLLLIFLITLPLALKERKSQTTPPAENFPPKEKREVIVQQTEKALIKVVLFNPKRALPSRLSGSPTEVTVKWEGEGEELSCIGKRGELEGNRLKLKAVSGRVCGFNLEAEELRLNLKEPTKLTLYRFNIRKSKRGIKGIYRSTFELRELCSLLREGPKGSGNIVSPRKAPEAKDGEQAP</sequence>
<dbReference type="Proteomes" id="UP000006362">
    <property type="component" value="Chromosome"/>
</dbReference>